<dbReference type="SUPFAM" id="SSF54211">
    <property type="entry name" value="Ribosomal protein S5 domain 2-like"/>
    <property type="match status" value="1"/>
</dbReference>
<dbReference type="PANTHER" id="PTHR16301:SF20">
    <property type="entry name" value="IMPACT FAMILY MEMBER YIGZ"/>
    <property type="match status" value="1"/>
</dbReference>
<dbReference type="GO" id="GO:0006446">
    <property type="term" value="P:regulation of translational initiation"/>
    <property type="evidence" value="ECO:0007669"/>
    <property type="project" value="TreeGrafter"/>
</dbReference>
<accession>A0AAU9D649</accession>
<dbReference type="InterPro" id="IPR020568">
    <property type="entry name" value="Ribosomal_Su5_D2-typ_SF"/>
</dbReference>
<dbReference type="Proteomes" id="UP001321861">
    <property type="component" value="Chromosome"/>
</dbReference>
<dbReference type="Gene3D" id="3.30.70.240">
    <property type="match status" value="1"/>
</dbReference>
<dbReference type="InterPro" id="IPR001498">
    <property type="entry name" value="Impact_N"/>
</dbReference>
<evidence type="ECO:0000313" key="4">
    <source>
        <dbReference type="EMBL" id="BDR59008.1"/>
    </source>
</evidence>
<keyword evidence="5" id="KW-1185">Reference proteome</keyword>
<evidence type="ECO:0000256" key="1">
    <source>
        <dbReference type="ARBA" id="ARBA00007665"/>
    </source>
</evidence>
<dbReference type="InterPro" id="IPR035647">
    <property type="entry name" value="EFG_III/V"/>
</dbReference>
<dbReference type="Pfam" id="PF09186">
    <property type="entry name" value="DUF1949"/>
    <property type="match status" value="1"/>
</dbReference>
<dbReference type="Pfam" id="PF01205">
    <property type="entry name" value="Impact_N"/>
    <property type="match status" value="1"/>
</dbReference>
<organism evidence="4 5">
    <name type="scientific">Xylocopilactobacillus apicola</name>
    <dbReference type="NCBI Taxonomy" id="2932184"/>
    <lineage>
        <taxon>Bacteria</taxon>
        <taxon>Bacillati</taxon>
        <taxon>Bacillota</taxon>
        <taxon>Bacilli</taxon>
        <taxon>Lactobacillales</taxon>
        <taxon>Lactobacillaceae</taxon>
        <taxon>Xylocopilactobacillus</taxon>
    </lineage>
</organism>
<protein>
    <submittedName>
        <fullName evidence="4">YigZ family protein</fullName>
    </submittedName>
</protein>
<dbReference type="InterPro" id="IPR015269">
    <property type="entry name" value="UPF0029_Impact_C"/>
</dbReference>
<name>A0AAU9D649_9LACO</name>
<dbReference type="Gene3D" id="3.30.230.30">
    <property type="entry name" value="Impact, N-terminal domain"/>
    <property type="match status" value="1"/>
</dbReference>
<dbReference type="InterPro" id="IPR036956">
    <property type="entry name" value="Impact_N_sf"/>
</dbReference>
<evidence type="ECO:0000259" key="3">
    <source>
        <dbReference type="Pfam" id="PF09186"/>
    </source>
</evidence>
<proteinExistence type="inferred from homology"/>
<comment type="similarity">
    <text evidence="1">Belongs to the IMPACT family.</text>
</comment>
<evidence type="ECO:0000259" key="2">
    <source>
        <dbReference type="Pfam" id="PF01205"/>
    </source>
</evidence>
<dbReference type="SUPFAM" id="SSF54980">
    <property type="entry name" value="EF-G C-terminal domain-like"/>
    <property type="match status" value="1"/>
</dbReference>
<reference evidence="4 5" key="1">
    <citation type="journal article" date="2023" name="Microbiol. Spectr.">
        <title>Symbiosis of Carpenter Bees with Uncharacterized Lactic Acid Bacteria Showing NAD Auxotrophy.</title>
        <authorList>
            <person name="Kawasaki S."/>
            <person name="Ozawa K."/>
            <person name="Mori T."/>
            <person name="Yamamoto A."/>
            <person name="Ito M."/>
            <person name="Ohkuma M."/>
            <person name="Sakamoto M."/>
            <person name="Matsutani M."/>
        </authorList>
    </citation>
    <scope>NUCLEOTIDE SEQUENCE [LARGE SCALE GENOMIC DNA]</scope>
    <source>
        <strain evidence="4 5">XA3</strain>
    </source>
</reference>
<dbReference type="EMBL" id="AP026802">
    <property type="protein sequence ID" value="BDR59008.1"/>
    <property type="molecule type" value="Genomic_DNA"/>
</dbReference>
<feature type="domain" description="Impact N-terminal" evidence="2">
    <location>
        <begin position="21"/>
        <end position="126"/>
    </location>
</feature>
<dbReference type="KEGG" id="xap:XA3_14490"/>
<dbReference type="GO" id="GO:0005737">
    <property type="term" value="C:cytoplasm"/>
    <property type="evidence" value="ECO:0007669"/>
    <property type="project" value="TreeGrafter"/>
</dbReference>
<sequence length="213" mass="23716">MQKIPYKSLATKRASGEFTIKKSRFIGDLFFVSNESEVGDALKIVQIENREATHVAYAYILNEEIEKMKSSDNGEPQGTAGAPILNALQKNELTNILATVTRYFGGIKLGAGGLIRAYGKGVTEALSNAELAVYDYFVVAEIKVEYSDHDALKYFLNQAEIVTLDEEYSEVVTVKIQLKKTETAGFSEQLTNRFSGKYQLKILNEEILPLKLT</sequence>
<feature type="domain" description="UPF0029" evidence="3">
    <location>
        <begin position="142"/>
        <end position="197"/>
    </location>
</feature>
<dbReference type="AlphaFoldDB" id="A0AAU9D649"/>
<evidence type="ECO:0000313" key="5">
    <source>
        <dbReference type="Proteomes" id="UP001321861"/>
    </source>
</evidence>
<dbReference type="PANTHER" id="PTHR16301">
    <property type="entry name" value="IMPACT-RELATED"/>
    <property type="match status" value="1"/>
</dbReference>
<dbReference type="InterPro" id="IPR015796">
    <property type="entry name" value="Impact_YigZ-like"/>
</dbReference>
<dbReference type="InterPro" id="IPR023582">
    <property type="entry name" value="Impact"/>
</dbReference>
<gene>
    <name evidence="4" type="ORF">XA3_14490</name>
</gene>
<dbReference type="NCBIfam" id="TIGR00257">
    <property type="entry name" value="IMPACT_YIGZ"/>
    <property type="match status" value="1"/>
</dbReference>
<dbReference type="RefSeq" id="WP_317634823.1">
    <property type="nucleotide sequence ID" value="NZ_AP026802.1"/>
</dbReference>